<sequence length="1364" mass="154395">MPGGRRGGGGRPGSGSSSNGGGSGYSWVEKKSKKSEKSVGKGQCAPCTSSNAAPKPAMAWQARSGNGSLHPPGNGRVQHSDHRPAARGSPRSLPQNKHTETKLQAPCPVVTAPLANGLQWVPKSRSSGSESNMDDAPTSGSDPEMDNGATHPVVTATLANGLQWVPRSRSSDSQSNKDDAPTASSDPETDNVAPHPVVSAPVANGLQWVPRSHSSGSEMDNGEDYDSYDDDSDDDMVDDTSGDFDSKAAEKNFETRKRHKLLKSIFELLEKLSVEQINEKTRQWHCPACKNVRGGVTWYKGLQPLMNHARTKGSKRVKLHRELAALLEEELYRTGISMASSGEFFGIWKGLRENTDRPIVWPPVVIIMNTRLEQDKDGKVWKGMGNKELLSYFSKYHVKEACHAYGPDGHSGMSALIFEGSAVAYKEAERLHNHFVDQRTDKYAWLNHRIVIPGGKRQLYGFLAEKEDLEAFNRHHGKDYLKYEMKSYNEMVVTQLKQMSEDNQQLNYVKNEMVKTERHSKEVEEALGVETQKLQGAIEDNIILKRKTKEMLSECVEQMEFNAKFYHEQIERLRKDTEEKENEFERLLQEELARAIECDVDSETTENCKLREEQIQRIIDCQVKDAEEFDAEQDELIKTHEEKKANVKMEYMAKDVELEEELYAALTSLMEKHKPDIFQPNKIQDDASWSEQFRENSIEPEDLHKPSIHCFKLPSVSSNIILSNLCSARVRFGFSLSLSLSPRKPQHTQREPHSAMASAGDRRGGGGPPGSGDDSGGGWETVEKRVKKPAQQVGKGQWGQWNSPNAAPAPTAPRSGSGAFHHSGNTLVRHSDRRPARGTPRPPPQNRSIEAELQAPHGVVTAPLANGWQWGARSCPPGTESKEGGLPLSGCDPETDNAEGYDTSDDDNDDDMSDDLSDDYDSDASEKSFETRKNHKLFKGFFEVLEALSVEQLNEPTRQWHCPACKNGPGAIDWYKGLQPLMTHAKTKGSIKVKRHRELASLLEEELSRRGTSVVPSGEQFRKWKGLRESTDREIVWPPMVVVMNTVLEQDEDDKWKGMGNQELIDYFSEYAASKARHAYGPNGHRGMSVLIFDSSAVGYMEAERLHDHFVRQRTDRNTWNSAHKVTFLPGGKRQLYGFLATKDDMETFNRHCHGKSRLKYEMRSYNEMVVTQMKQMSEDNQQLNYLKNKMVKKEQHSKLVEDTLSVVTQKLRETMEENTIVRNKAKEKHLEYEKEMKYQEEFFHDQIEKIHKATEEKEIKFEKLLQEERAKARQSDVDSGSTEDRRQRKEKIQNFIDCQVKDVEEFEAERDKLIKLHEEKKVKLKKEYLAKEFELEKELDTALTSLMDKHKPDIFKSSTSPST</sequence>
<dbReference type="CDD" id="cd12266">
    <property type="entry name" value="RRM_like_XS"/>
    <property type="match status" value="1"/>
</dbReference>
<evidence type="ECO:0000313" key="9">
    <source>
        <dbReference type="Proteomes" id="UP000008022"/>
    </source>
</evidence>
<dbReference type="PANTHER" id="PTHR46602:SF1">
    <property type="entry name" value="PROTEIN SUPPRESSOR OF GENE SILENCING 3"/>
    <property type="match status" value="1"/>
</dbReference>
<dbReference type="Pfam" id="PF03468">
    <property type="entry name" value="XS"/>
    <property type="match status" value="2"/>
</dbReference>
<feature type="domain" description="XS" evidence="6">
    <location>
        <begin position="357"/>
        <end position="470"/>
    </location>
</feature>
<name>A0A0E0REW6_ORYRU</name>
<evidence type="ECO:0008006" key="10">
    <source>
        <dbReference type="Google" id="ProtNLM"/>
    </source>
</evidence>
<feature type="region of interest" description="Disordered" evidence="5">
    <location>
        <begin position="740"/>
        <end position="848"/>
    </location>
</feature>
<dbReference type="PANTHER" id="PTHR46602">
    <property type="entry name" value="PROTEIN SUPPRESSOR OF GENE SILENCING 3"/>
    <property type="match status" value="1"/>
</dbReference>
<dbReference type="Gramene" id="ORUFI12G06370.2">
    <property type="protein sequence ID" value="ORUFI12G06370.2"/>
    <property type="gene ID" value="ORUFI12G06370"/>
</dbReference>
<feature type="compositionally biased region" description="Low complexity" evidence="5">
    <location>
        <begin position="192"/>
        <end position="203"/>
    </location>
</feature>
<feature type="compositionally biased region" description="Gly residues" evidence="5">
    <location>
        <begin position="1"/>
        <end position="24"/>
    </location>
</feature>
<accession>A0A0E0REW6</accession>
<evidence type="ECO:0000259" key="7">
    <source>
        <dbReference type="Pfam" id="PF03470"/>
    </source>
</evidence>
<feature type="compositionally biased region" description="Acidic residues" evidence="5">
    <location>
        <begin position="893"/>
        <end position="923"/>
    </location>
</feature>
<evidence type="ECO:0000256" key="2">
    <source>
        <dbReference type="ARBA" id="ARBA00023158"/>
    </source>
</evidence>
<feature type="region of interest" description="Disordered" evidence="5">
    <location>
        <begin position="871"/>
        <end position="929"/>
    </location>
</feature>
<dbReference type="InterPro" id="IPR005380">
    <property type="entry name" value="XS_domain"/>
</dbReference>
<dbReference type="EnsemblPlants" id="ORUFI12G06370.2">
    <property type="protein sequence ID" value="ORUFI12G06370.2"/>
    <property type="gene ID" value="ORUFI12G06370"/>
</dbReference>
<feature type="domain" description="Zinc finger-XS" evidence="7">
    <location>
        <begin position="962"/>
        <end position="1000"/>
    </location>
</feature>
<evidence type="ECO:0000313" key="8">
    <source>
        <dbReference type="EnsemblPlants" id="ORUFI12G06370.2"/>
    </source>
</evidence>
<evidence type="ECO:0000256" key="1">
    <source>
        <dbReference type="ARBA" id="ARBA00023054"/>
    </source>
</evidence>
<dbReference type="Pfam" id="PF03470">
    <property type="entry name" value="zf-XS"/>
    <property type="match status" value="2"/>
</dbReference>
<evidence type="ECO:0000256" key="5">
    <source>
        <dbReference type="SAM" id="MobiDB-lite"/>
    </source>
</evidence>
<dbReference type="InterPro" id="IPR044287">
    <property type="entry name" value="SGS3"/>
</dbReference>
<keyword evidence="9" id="KW-1185">Reference proteome</keyword>
<dbReference type="Proteomes" id="UP000008022">
    <property type="component" value="Unassembled WGS sequence"/>
</dbReference>
<evidence type="ECO:0000259" key="6">
    <source>
        <dbReference type="Pfam" id="PF03468"/>
    </source>
</evidence>
<feature type="domain" description="Zinc finger-XS" evidence="7">
    <location>
        <begin position="286"/>
        <end position="324"/>
    </location>
</feature>
<comment type="similarity">
    <text evidence="3">Belongs to the SGS3 family.</text>
</comment>
<evidence type="ECO:0000256" key="3">
    <source>
        <dbReference type="ARBA" id="ARBA00024022"/>
    </source>
</evidence>
<feature type="domain" description="XS" evidence="6">
    <location>
        <begin position="1032"/>
        <end position="1147"/>
    </location>
</feature>
<feature type="region of interest" description="Disordered" evidence="5">
    <location>
        <begin position="1"/>
        <end position="244"/>
    </location>
</feature>
<dbReference type="Gene3D" id="3.30.70.2890">
    <property type="entry name" value="XS domain"/>
    <property type="match status" value="2"/>
</dbReference>
<proteinExistence type="inferred from homology"/>
<feature type="compositionally biased region" description="Acidic residues" evidence="5">
    <location>
        <begin position="220"/>
        <end position="242"/>
    </location>
</feature>
<protein>
    <recommendedName>
        <fullName evidence="10">XS domain-containing protein</fullName>
    </recommendedName>
</protein>
<dbReference type="InterPro" id="IPR005381">
    <property type="entry name" value="Znf-XS_domain"/>
</dbReference>
<reference evidence="9" key="1">
    <citation type="submission" date="2013-06" db="EMBL/GenBank/DDBJ databases">
        <authorList>
            <person name="Zhao Q."/>
        </authorList>
    </citation>
    <scope>NUCLEOTIDE SEQUENCE</scope>
    <source>
        <strain evidence="9">cv. W1943</strain>
    </source>
</reference>
<reference evidence="8" key="2">
    <citation type="submission" date="2015-06" db="UniProtKB">
        <authorList>
            <consortium name="EnsemblPlants"/>
        </authorList>
    </citation>
    <scope>IDENTIFICATION</scope>
</reference>
<dbReference type="eggNOG" id="ENOG502QPU5">
    <property type="taxonomic scope" value="Eukaryota"/>
</dbReference>
<dbReference type="GO" id="GO:0051607">
    <property type="term" value="P:defense response to virus"/>
    <property type="evidence" value="ECO:0007669"/>
    <property type="project" value="InterPro"/>
</dbReference>
<feature type="coiled-coil region" evidence="4">
    <location>
        <begin position="556"/>
        <end position="594"/>
    </location>
</feature>
<evidence type="ECO:0000256" key="4">
    <source>
        <dbReference type="SAM" id="Coils"/>
    </source>
</evidence>
<dbReference type="GO" id="GO:0031047">
    <property type="term" value="P:regulatory ncRNA-mediated gene silencing"/>
    <property type="evidence" value="ECO:0007669"/>
    <property type="project" value="UniProtKB-KW"/>
</dbReference>
<dbReference type="OMA" id="REPHSAM"/>
<feature type="compositionally biased region" description="Gly residues" evidence="5">
    <location>
        <begin position="765"/>
        <end position="779"/>
    </location>
</feature>
<keyword evidence="2" id="KW-0943">RNA-mediated gene silencing</keyword>
<keyword evidence="1 4" id="KW-0175">Coiled coil</keyword>
<feature type="compositionally biased region" description="Low complexity" evidence="5">
    <location>
        <begin position="804"/>
        <end position="813"/>
    </location>
</feature>
<dbReference type="InterPro" id="IPR038588">
    <property type="entry name" value="XS_domain_sf"/>
</dbReference>
<dbReference type="STRING" id="4529.A0A0E0REW6"/>
<organism evidence="8 9">
    <name type="scientific">Oryza rufipogon</name>
    <name type="common">Brownbeard rice</name>
    <name type="synonym">Asian wild rice</name>
    <dbReference type="NCBI Taxonomy" id="4529"/>
    <lineage>
        <taxon>Eukaryota</taxon>
        <taxon>Viridiplantae</taxon>
        <taxon>Streptophyta</taxon>
        <taxon>Embryophyta</taxon>
        <taxon>Tracheophyta</taxon>
        <taxon>Spermatophyta</taxon>
        <taxon>Magnoliopsida</taxon>
        <taxon>Liliopsida</taxon>
        <taxon>Poales</taxon>
        <taxon>Poaceae</taxon>
        <taxon>BOP clade</taxon>
        <taxon>Oryzoideae</taxon>
        <taxon>Oryzeae</taxon>
        <taxon>Oryzinae</taxon>
        <taxon>Oryza</taxon>
    </lineage>
</organism>